<evidence type="ECO:0000256" key="7">
    <source>
        <dbReference type="ARBA" id="ARBA00023004"/>
    </source>
</evidence>
<feature type="binding site" evidence="10">
    <location>
        <position position="177"/>
    </location>
    <ligand>
        <name>[4Fe-4S] cluster</name>
        <dbReference type="ChEBI" id="CHEBI:49883"/>
        <label>3</label>
    </ligand>
</feature>
<dbReference type="STRING" id="1871336.BBG48_02705"/>
<keyword evidence="10" id="KW-1003">Cell membrane</keyword>
<proteinExistence type="inferred from homology"/>
<comment type="similarity">
    <text evidence="10">Belongs to the 4Fe4S bacterial-type ferredoxin family. RnfB subfamily.</text>
</comment>
<feature type="binding site" evidence="10">
    <location>
        <position position="137"/>
    </location>
    <ligand>
        <name>[4Fe-4S] cluster</name>
        <dbReference type="ChEBI" id="CHEBI:49883"/>
        <label>2</label>
    </ligand>
</feature>
<dbReference type="InterPro" id="IPR050395">
    <property type="entry name" value="4Fe4S_Ferredoxin_RnfB"/>
</dbReference>
<keyword evidence="2 10" id="KW-0004">4Fe-4S</keyword>
<keyword evidence="6 10" id="KW-0249">Electron transport</keyword>
<keyword evidence="7 10" id="KW-0408">Iron</keyword>
<dbReference type="EMBL" id="MBEW02000004">
    <property type="protein sequence ID" value="RDY21787.1"/>
    <property type="molecule type" value="Genomic_DNA"/>
</dbReference>
<dbReference type="GO" id="GO:0051539">
    <property type="term" value="F:4 iron, 4 sulfur cluster binding"/>
    <property type="evidence" value="ECO:0007669"/>
    <property type="project" value="UniProtKB-UniRule"/>
</dbReference>
<evidence type="ECO:0000259" key="11">
    <source>
        <dbReference type="PROSITE" id="PS51379"/>
    </source>
</evidence>
<feature type="binding site" evidence="10">
    <location>
        <position position="171"/>
    </location>
    <ligand>
        <name>[4Fe-4S] cluster</name>
        <dbReference type="ChEBI" id="CHEBI:49883"/>
        <label>3</label>
    </ligand>
</feature>
<feature type="domain" description="4Fe-4S ferredoxin-type" evidence="11">
    <location>
        <begin position="236"/>
        <end position="265"/>
    </location>
</feature>
<dbReference type="GO" id="GO:0005886">
    <property type="term" value="C:plasma membrane"/>
    <property type="evidence" value="ECO:0007669"/>
    <property type="project" value="UniProtKB-SubCell"/>
</dbReference>
<dbReference type="PROSITE" id="PS00198">
    <property type="entry name" value="4FE4S_FER_1"/>
    <property type="match status" value="3"/>
</dbReference>
<feature type="binding site" evidence="10">
    <location>
        <position position="49"/>
    </location>
    <ligand>
        <name>[4Fe-4S] cluster</name>
        <dbReference type="ChEBI" id="CHEBI:49883"/>
        <label>1</label>
    </ligand>
</feature>
<evidence type="ECO:0000256" key="1">
    <source>
        <dbReference type="ARBA" id="ARBA00022448"/>
    </source>
</evidence>
<feature type="domain" description="4Fe-4S ferredoxin-type" evidence="11">
    <location>
        <begin position="162"/>
        <end position="191"/>
    </location>
</feature>
<feature type="binding site" evidence="10">
    <location>
        <position position="141"/>
    </location>
    <ligand>
        <name>[4Fe-4S] cluster</name>
        <dbReference type="ChEBI" id="CHEBI:49883"/>
        <label>2</label>
    </ligand>
</feature>
<feature type="region of interest" description="Hydrophobic" evidence="10">
    <location>
        <begin position="1"/>
        <end position="26"/>
    </location>
</feature>
<dbReference type="HAMAP" id="MF_00463">
    <property type="entry name" value="RsxB_RnfB"/>
    <property type="match status" value="1"/>
</dbReference>
<dbReference type="PANTHER" id="PTHR43560">
    <property type="entry name" value="ION-TRANSLOCATING OXIDOREDUCTASE COMPLEX SUBUNIT B"/>
    <property type="match status" value="1"/>
</dbReference>
<evidence type="ECO:0000256" key="6">
    <source>
        <dbReference type="ARBA" id="ARBA00022982"/>
    </source>
</evidence>
<protein>
    <recommendedName>
        <fullName evidence="10">Ion-translocating oxidoreductase complex subunit B</fullName>
        <ecNumber evidence="10">7.-.-.-</ecNumber>
    </recommendedName>
    <alternativeName>
        <fullName evidence="10">Rnf electron transport complex subunit B</fullName>
    </alternativeName>
</protein>
<keyword evidence="9 10" id="KW-0472">Membrane</keyword>
<dbReference type="Pfam" id="PF00037">
    <property type="entry name" value="Fer4"/>
    <property type="match status" value="1"/>
</dbReference>
<dbReference type="InterPro" id="IPR007202">
    <property type="entry name" value="4Fe-4S_dom"/>
</dbReference>
<comment type="caution">
    <text evidence="10">Lacks conserved residue(s) required for the propagation of feature annotation.</text>
</comment>
<dbReference type="EC" id="7.-.-.-" evidence="10"/>
<evidence type="ECO:0000256" key="2">
    <source>
        <dbReference type="ARBA" id="ARBA00022485"/>
    </source>
</evidence>
<dbReference type="NCBIfam" id="TIGR01944">
    <property type="entry name" value="rnfB"/>
    <property type="match status" value="1"/>
</dbReference>
<dbReference type="CDD" id="cd10549">
    <property type="entry name" value="MtMvhB_like"/>
    <property type="match status" value="1"/>
</dbReference>
<evidence type="ECO:0000256" key="10">
    <source>
        <dbReference type="HAMAP-Rule" id="MF_00463"/>
    </source>
</evidence>
<comment type="function">
    <text evidence="10">Part of a membrane-bound complex that couples electron transfer with translocation of ions across the membrane.</text>
</comment>
<feature type="domain" description="4Fe-4S" evidence="12">
    <location>
        <begin position="32"/>
        <end position="91"/>
    </location>
</feature>
<sequence>MDIIINSVVSLSLMGFVFAAGLAIASKKFAVEIDERQEKITEVLPGANCGGCGFPGCAGLAAAVVEGKAPVNGCPVGGAAVAAKVAAIMGVEAGAGVRNVAVVHCNGTSENAVEKASYIGIADCRAAVIAQGGSKGCRYGCMGLGTCTKVCKFDAIYIGTDGIAHVDEAKCTSCKKCIEACPKAIISLKPETQKVYINCSSHDRGKDVTSLCKVGCIGCGICAKSCPFGAIEMLNNLPVIDYEKCKQCNICVNKCPTHAIKGKEIKKKQPVAVEKPTAEDKVIAAETKADATEPVAEKEM</sequence>
<dbReference type="InterPro" id="IPR010207">
    <property type="entry name" value="Elect_transpt_cplx_RnfB/RsxB"/>
</dbReference>
<dbReference type="PROSITE" id="PS51656">
    <property type="entry name" value="4FE4S"/>
    <property type="match status" value="1"/>
</dbReference>
<evidence type="ECO:0000256" key="3">
    <source>
        <dbReference type="ARBA" id="ARBA00022723"/>
    </source>
</evidence>
<dbReference type="GO" id="GO:0009055">
    <property type="term" value="F:electron transfer activity"/>
    <property type="evidence" value="ECO:0007669"/>
    <property type="project" value="InterPro"/>
</dbReference>
<dbReference type="Proteomes" id="UP000093352">
    <property type="component" value="Unassembled WGS sequence"/>
</dbReference>
<feature type="domain" description="4Fe-4S ferredoxin-type" evidence="11">
    <location>
        <begin position="207"/>
        <end position="233"/>
    </location>
</feature>
<evidence type="ECO:0000256" key="5">
    <source>
        <dbReference type="ARBA" id="ARBA00022967"/>
    </source>
</evidence>
<dbReference type="InterPro" id="IPR017900">
    <property type="entry name" value="4Fe4S_Fe_S_CS"/>
</dbReference>
<feature type="binding site" evidence="10">
    <location>
        <position position="57"/>
    </location>
    <ligand>
        <name>[4Fe-4S] cluster</name>
        <dbReference type="ChEBI" id="CHEBI:49883"/>
        <label>1</label>
    </ligand>
</feature>
<evidence type="ECO:0000259" key="12">
    <source>
        <dbReference type="PROSITE" id="PS51656"/>
    </source>
</evidence>
<evidence type="ECO:0000256" key="8">
    <source>
        <dbReference type="ARBA" id="ARBA00023014"/>
    </source>
</evidence>
<feature type="binding site" evidence="10">
    <location>
        <position position="181"/>
    </location>
    <ligand>
        <name>[4Fe-4S] cluster</name>
        <dbReference type="ChEBI" id="CHEBI:49883"/>
        <label>2</label>
    </ligand>
</feature>
<comment type="cofactor">
    <cofactor evidence="10">
        <name>[4Fe-4S] cluster</name>
        <dbReference type="ChEBI" id="CHEBI:49883"/>
    </cofactor>
    <text evidence="10">Binds 3 [4Fe-4S] clusters.</text>
</comment>
<dbReference type="Gene3D" id="1.10.15.40">
    <property type="entry name" value="Electron transport complex subunit B, putative Fe-S cluster"/>
    <property type="match status" value="1"/>
</dbReference>
<evidence type="ECO:0000313" key="14">
    <source>
        <dbReference type="Proteomes" id="UP000093352"/>
    </source>
</evidence>
<comment type="caution">
    <text evidence="13">The sequence shown here is derived from an EMBL/GenBank/DDBJ whole genome shotgun (WGS) entry which is preliminary data.</text>
</comment>
<dbReference type="GO" id="GO:0046872">
    <property type="term" value="F:metal ion binding"/>
    <property type="evidence" value="ECO:0007669"/>
    <property type="project" value="UniProtKB-KW"/>
</dbReference>
<evidence type="ECO:0000313" key="13">
    <source>
        <dbReference type="EMBL" id="RDY21787.1"/>
    </source>
</evidence>
<keyword evidence="8 10" id="KW-0411">Iron-sulfur</keyword>
<feature type="binding site" evidence="10">
    <location>
        <position position="52"/>
    </location>
    <ligand>
        <name>[4Fe-4S] cluster</name>
        <dbReference type="ChEBI" id="CHEBI:49883"/>
        <label>1</label>
    </ligand>
</feature>
<feature type="binding site" evidence="10">
    <location>
        <position position="151"/>
    </location>
    <ligand>
        <name>[4Fe-4S] cluster</name>
        <dbReference type="ChEBI" id="CHEBI:49883"/>
        <label>3</label>
    </ligand>
</feature>
<keyword evidence="5 10" id="KW-1278">Translocase</keyword>
<accession>A0A371IMS6</accession>
<dbReference type="Pfam" id="PF13187">
    <property type="entry name" value="Fer4_9"/>
    <property type="match status" value="1"/>
</dbReference>
<keyword evidence="14" id="KW-1185">Reference proteome</keyword>
<dbReference type="SUPFAM" id="SSF54862">
    <property type="entry name" value="4Fe-4S ferredoxins"/>
    <property type="match status" value="2"/>
</dbReference>
<organism evidence="13 14">
    <name type="scientific">Criibacterium bergeronii</name>
    <dbReference type="NCBI Taxonomy" id="1871336"/>
    <lineage>
        <taxon>Bacteria</taxon>
        <taxon>Bacillati</taxon>
        <taxon>Bacillota</taxon>
        <taxon>Clostridia</taxon>
        <taxon>Peptostreptococcales</taxon>
        <taxon>Filifactoraceae</taxon>
        <taxon>Criibacterium</taxon>
    </lineage>
</organism>
<evidence type="ECO:0000256" key="9">
    <source>
        <dbReference type="ARBA" id="ARBA00023136"/>
    </source>
</evidence>
<keyword evidence="4 10" id="KW-0677">Repeat</keyword>
<name>A0A371IMS6_9FIRM</name>
<keyword evidence="3 10" id="KW-0479">Metal-binding</keyword>
<comment type="subcellular location">
    <subcellularLocation>
        <location evidence="10">Cell membrane</location>
    </subcellularLocation>
</comment>
<reference evidence="13 14" key="1">
    <citation type="journal article" date="2016" name="Genome Announc.">
        <title>Draft Genome Sequence of Criibacterium bergeronii gen. nov., sp. nov., Strain CCRI-22567T, Isolated from a Vaginal Sample from a Woman with Bacterial Vaginosis.</title>
        <authorList>
            <person name="Maheux A.F."/>
            <person name="Berube E."/>
            <person name="Boudreau D.K."/>
            <person name="Raymond F."/>
            <person name="Corbeil J."/>
            <person name="Roy P.H."/>
            <person name="Boissinot M."/>
            <person name="Omar R.F."/>
        </authorList>
    </citation>
    <scope>NUCLEOTIDE SEQUENCE [LARGE SCALE GENOMIC DNA]</scope>
    <source>
        <strain evidence="13 14">CCRI-22567</strain>
    </source>
</reference>
<feature type="binding site" evidence="10">
    <location>
        <position position="174"/>
    </location>
    <ligand>
        <name>[4Fe-4S] cluster</name>
        <dbReference type="ChEBI" id="CHEBI:49883"/>
        <label>3</label>
    </ligand>
</feature>
<dbReference type="PANTHER" id="PTHR43560:SF1">
    <property type="entry name" value="ION-TRANSLOCATING OXIDOREDUCTASE COMPLEX SUBUNIT B"/>
    <property type="match status" value="1"/>
</dbReference>
<dbReference type="Gene3D" id="3.30.70.20">
    <property type="match status" value="2"/>
</dbReference>
<dbReference type="PROSITE" id="PS51379">
    <property type="entry name" value="4FE4S_FER_2"/>
    <property type="match status" value="3"/>
</dbReference>
<dbReference type="AlphaFoldDB" id="A0A371IMS6"/>
<dbReference type="Pfam" id="PF04060">
    <property type="entry name" value="FeS"/>
    <property type="match status" value="1"/>
</dbReference>
<dbReference type="RefSeq" id="WP_068912586.1">
    <property type="nucleotide sequence ID" value="NZ_MBEW02000004.1"/>
</dbReference>
<dbReference type="GO" id="GO:0022900">
    <property type="term" value="P:electron transport chain"/>
    <property type="evidence" value="ECO:0007669"/>
    <property type="project" value="UniProtKB-UniRule"/>
</dbReference>
<keyword evidence="1 10" id="KW-0813">Transport</keyword>
<gene>
    <name evidence="10" type="primary">rnfB</name>
    <name evidence="13" type="ORF">BBG48_002870</name>
</gene>
<dbReference type="InterPro" id="IPR017896">
    <property type="entry name" value="4Fe4S_Fe-S-bd"/>
</dbReference>
<comment type="subunit">
    <text evidence="10">The complex is composed of six subunits: RnfA, RnfB, RnfC, RnfD, RnfE and RnfG.</text>
</comment>
<feature type="binding site" evidence="10">
    <location>
        <position position="147"/>
    </location>
    <ligand>
        <name>[4Fe-4S] cluster</name>
        <dbReference type="ChEBI" id="CHEBI:49883"/>
        <label>2</label>
    </ligand>
</feature>
<evidence type="ECO:0000256" key="4">
    <source>
        <dbReference type="ARBA" id="ARBA00022737"/>
    </source>
</evidence>
<feature type="binding site" evidence="10">
    <location>
        <position position="74"/>
    </location>
    <ligand>
        <name>[4Fe-4S] cluster</name>
        <dbReference type="ChEBI" id="CHEBI:49883"/>
        <label>1</label>
    </ligand>
</feature>